<accession>A0ABV7GDT8</accession>
<dbReference type="EMBL" id="JBHRTD010000017">
    <property type="protein sequence ID" value="MFC3139622.1"/>
    <property type="molecule type" value="Genomic_DNA"/>
</dbReference>
<evidence type="ECO:0000313" key="1">
    <source>
        <dbReference type="EMBL" id="MFC3139622.1"/>
    </source>
</evidence>
<comment type="caution">
    <text evidence="1">The sequence shown here is derived from an EMBL/GenBank/DDBJ whole genome shotgun (WGS) entry which is preliminary data.</text>
</comment>
<protein>
    <submittedName>
        <fullName evidence="1">Uncharacterized protein</fullName>
    </submittedName>
</protein>
<name>A0ABV7GDT8_9GAMM</name>
<organism evidence="1 2">
    <name type="scientific">Shewanella submarina</name>
    <dbReference type="NCBI Taxonomy" id="2016376"/>
    <lineage>
        <taxon>Bacteria</taxon>
        <taxon>Pseudomonadati</taxon>
        <taxon>Pseudomonadota</taxon>
        <taxon>Gammaproteobacteria</taxon>
        <taxon>Alteromonadales</taxon>
        <taxon>Shewanellaceae</taxon>
        <taxon>Shewanella</taxon>
    </lineage>
</organism>
<keyword evidence="2" id="KW-1185">Reference proteome</keyword>
<sequence length="170" mass="20001">MNFTTRSFFLMHFLNSNGRIDALKAANHFGVSERTVRYWWSNGCPKWVDRFCELAERAIPKTDDWDGFRFGRDGRLYTPYKDFSFSGSEILDVWWDRNELSYNRRDVRILTDQLKAFRNDDERGAINEEIDELVRSLQKLKQSPLLALGAEFNSSLAEKQKKKATSMNKK</sequence>
<dbReference type="RefSeq" id="WP_248936137.1">
    <property type="nucleotide sequence ID" value="NZ_JAKILF010000004.1"/>
</dbReference>
<evidence type="ECO:0000313" key="2">
    <source>
        <dbReference type="Proteomes" id="UP001595621"/>
    </source>
</evidence>
<dbReference type="Proteomes" id="UP001595621">
    <property type="component" value="Unassembled WGS sequence"/>
</dbReference>
<proteinExistence type="predicted"/>
<reference evidence="2" key="1">
    <citation type="journal article" date="2019" name="Int. J. Syst. Evol. Microbiol.">
        <title>The Global Catalogue of Microorganisms (GCM) 10K type strain sequencing project: providing services to taxonomists for standard genome sequencing and annotation.</title>
        <authorList>
            <consortium name="The Broad Institute Genomics Platform"/>
            <consortium name="The Broad Institute Genome Sequencing Center for Infectious Disease"/>
            <person name="Wu L."/>
            <person name="Ma J."/>
        </authorList>
    </citation>
    <scope>NUCLEOTIDE SEQUENCE [LARGE SCALE GENOMIC DNA]</scope>
    <source>
        <strain evidence="2">KCTC 52277</strain>
    </source>
</reference>
<gene>
    <name evidence="1" type="ORF">ACFOE0_15745</name>
</gene>